<evidence type="ECO:0008006" key="3">
    <source>
        <dbReference type="Google" id="ProtNLM"/>
    </source>
</evidence>
<feature type="chain" id="PRO_5026055260" description="NVEALA protein" evidence="1">
    <location>
        <begin position="18"/>
        <end position="93"/>
    </location>
</feature>
<evidence type="ECO:0000256" key="1">
    <source>
        <dbReference type="SAM" id="SignalP"/>
    </source>
</evidence>
<comment type="caution">
    <text evidence="2">The sequence shown here is derived from an EMBL/GenBank/DDBJ whole genome shotgun (WGS) entry which is preliminary data.</text>
</comment>
<sequence length="93" mass="10278">MKLKIFWAVLFTSIALAAGWNYSQSKNNVELNDLALANVEALAWGETGGDHCFRIWYQEDVFGGTGTAFIAKVCETCYFKYLNSASGSSTCNF</sequence>
<protein>
    <recommendedName>
        <fullName evidence="3">NVEALA protein</fullName>
    </recommendedName>
</protein>
<keyword evidence="1" id="KW-0732">Signal</keyword>
<dbReference type="InterPro" id="IPR025905">
    <property type="entry name" value="NVEALA"/>
</dbReference>
<organism evidence="2">
    <name type="scientific">Parabacteroides goldsteinii</name>
    <dbReference type="NCBI Taxonomy" id="328812"/>
    <lineage>
        <taxon>Bacteria</taxon>
        <taxon>Pseudomonadati</taxon>
        <taxon>Bacteroidota</taxon>
        <taxon>Bacteroidia</taxon>
        <taxon>Bacteroidales</taxon>
        <taxon>Tannerellaceae</taxon>
        <taxon>Parabacteroides</taxon>
    </lineage>
</organism>
<accession>A0A6G1ZMA2</accession>
<name>A0A6G1ZMA2_9BACT</name>
<proteinExistence type="predicted"/>
<feature type="signal peptide" evidence="1">
    <location>
        <begin position="1"/>
        <end position="17"/>
    </location>
</feature>
<dbReference type="RefSeq" id="WP_010799950.1">
    <property type="nucleotide sequence ID" value="NZ_CAJSYT010000004.1"/>
</dbReference>
<gene>
    <name evidence="2" type="ORF">GKE01_26190</name>
</gene>
<reference evidence="2" key="1">
    <citation type="journal article" date="2019" name="Nat. Med.">
        <title>A library of human gut bacterial isolates paired with longitudinal multiomics data enables mechanistic microbiome research.</title>
        <authorList>
            <person name="Poyet M."/>
            <person name="Groussin M."/>
            <person name="Gibbons S.M."/>
            <person name="Avila-Pacheco J."/>
            <person name="Jiang X."/>
            <person name="Kearney S.M."/>
            <person name="Perrotta A.R."/>
            <person name="Berdy B."/>
            <person name="Zhao S."/>
            <person name="Lieberman T.D."/>
            <person name="Swanson P.K."/>
            <person name="Smith M."/>
            <person name="Roesemann S."/>
            <person name="Alexander J.E."/>
            <person name="Rich S.A."/>
            <person name="Livny J."/>
            <person name="Vlamakis H."/>
            <person name="Clish C."/>
            <person name="Bullock K."/>
            <person name="Deik A."/>
            <person name="Scott J."/>
            <person name="Pierce K.A."/>
            <person name="Xavier R.J."/>
            <person name="Alm E.J."/>
        </authorList>
    </citation>
    <scope>NUCLEOTIDE SEQUENCE</scope>
    <source>
        <strain evidence="2">BIOML-A4</strain>
    </source>
</reference>
<evidence type="ECO:0000313" key="2">
    <source>
        <dbReference type="EMBL" id="MRY14898.1"/>
    </source>
</evidence>
<dbReference type="EMBL" id="WKLP01000089">
    <property type="protein sequence ID" value="MRY14898.1"/>
    <property type="molecule type" value="Genomic_DNA"/>
</dbReference>
<dbReference type="Pfam" id="PF14055">
    <property type="entry name" value="NVEALA"/>
    <property type="match status" value="1"/>
</dbReference>
<dbReference type="AlphaFoldDB" id="A0A6G1ZMA2"/>